<evidence type="ECO:0000256" key="1">
    <source>
        <dbReference type="ARBA" id="ARBA00001968"/>
    </source>
</evidence>
<accession>A0AAV2YXZ4</accession>
<evidence type="ECO:0000259" key="3">
    <source>
        <dbReference type="Pfam" id="PF13359"/>
    </source>
</evidence>
<protein>
    <recommendedName>
        <fullName evidence="3">DDE Tnp4 domain-containing protein</fullName>
    </recommendedName>
</protein>
<dbReference type="InterPro" id="IPR027806">
    <property type="entry name" value="HARBI1_dom"/>
</dbReference>
<comment type="cofactor">
    <cofactor evidence="1">
        <name>a divalent metal cation</name>
        <dbReference type="ChEBI" id="CHEBI:60240"/>
    </cofactor>
</comment>
<reference evidence="4" key="1">
    <citation type="submission" date="2022-11" db="EMBL/GenBank/DDBJ databases">
        <authorList>
            <person name="Morgan W.R."/>
            <person name="Tartar A."/>
        </authorList>
    </citation>
    <scope>NUCLEOTIDE SEQUENCE</scope>
    <source>
        <strain evidence="4">ARSEF 373</strain>
    </source>
</reference>
<gene>
    <name evidence="4" type="ORF">N0F65_005632</name>
</gene>
<sequence>MDALLGFARAIFSKSNESTQTTCVGFIDGTVRGIARTTVHQRYGRKREHGLKFQSVVTPDDLIRHLYGPILGSRHDSYMMTTSTLPTEAAVLLHDNVQFILYGDPAYRRERFLRAPFKRLRLTQLQQNS</sequence>
<dbReference type="Proteomes" id="UP001146120">
    <property type="component" value="Unassembled WGS sequence"/>
</dbReference>
<keyword evidence="5" id="KW-1185">Reference proteome</keyword>
<evidence type="ECO:0000256" key="2">
    <source>
        <dbReference type="ARBA" id="ARBA00022723"/>
    </source>
</evidence>
<keyword evidence="2" id="KW-0479">Metal-binding</keyword>
<dbReference type="EMBL" id="DAKRPA010000114">
    <property type="protein sequence ID" value="DAZ98166.1"/>
    <property type="molecule type" value="Genomic_DNA"/>
</dbReference>
<dbReference type="Pfam" id="PF13359">
    <property type="entry name" value="DDE_Tnp_4"/>
    <property type="match status" value="1"/>
</dbReference>
<organism evidence="4 5">
    <name type="scientific">Lagenidium giganteum</name>
    <dbReference type="NCBI Taxonomy" id="4803"/>
    <lineage>
        <taxon>Eukaryota</taxon>
        <taxon>Sar</taxon>
        <taxon>Stramenopiles</taxon>
        <taxon>Oomycota</taxon>
        <taxon>Peronosporomycetes</taxon>
        <taxon>Pythiales</taxon>
        <taxon>Pythiaceae</taxon>
    </lineage>
</organism>
<dbReference type="AlphaFoldDB" id="A0AAV2YXZ4"/>
<comment type="caution">
    <text evidence="4">The sequence shown here is derived from an EMBL/GenBank/DDBJ whole genome shotgun (WGS) entry which is preliminary data.</text>
</comment>
<evidence type="ECO:0000313" key="4">
    <source>
        <dbReference type="EMBL" id="DAZ98166.1"/>
    </source>
</evidence>
<name>A0AAV2YXZ4_9STRA</name>
<proteinExistence type="predicted"/>
<evidence type="ECO:0000313" key="5">
    <source>
        <dbReference type="Proteomes" id="UP001146120"/>
    </source>
</evidence>
<reference evidence="4" key="2">
    <citation type="journal article" date="2023" name="Microbiol Resour">
        <title>Decontamination and Annotation of the Draft Genome Sequence of the Oomycete Lagenidium giganteum ARSEF 373.</title>
        <authorList>
            <person name="Morgan W.R."/>
            <person name="Tartar A."/>
        </authorList>
    </citation>
    <scope>NUCLEOTIDE SEQUENCE</scope>
    <source>
        <strain evidence="4">ARSEF 373</strain>
    </source>
</reference>
<feature type="domain" description="DDE Tnp4" evidence="3">
    <location>
        <begin position="27"/>
        <end position="125"/>
    </location>
</feature>
<dbReference type="GO" id="GO:0046872">
    <property type="term" value="F:metal ion binding"/>
    <property type="evidence" value="ECO:0007669"/>
    <property type="project" value="UniProtKB-KW"/>
</dbReference>